<accession>A0A1G2J902</accession>
<dbReference type="PROSITE" id="PS50026">
    <property type="entry name" value="EGF_3"/>
    <property type="match status" value="2"/>
</dbReference>
<evidence type="ECO:0000313" key="3">
    <source>
        <dbReference type="Proteomes" id="UP000177751"/>
    </source>
</evidence>
<organism evidence="2 3">
    <name type="scientific">Candidatus Staskawiczbacteria bacterium RIFOXYC1_FULL_38_18</name>
    <dbReference type="NCBI Taxonomy" id="1802229"/>
    <lineage>
        <taxon>Bacteria</taxon>
        <taxon>Candidatus Staskawicziibacteriota</taxon>
    </lineage>
</organism>
<feature type="domain" description="EGF-like" evidence="1">
    <location>
        <begin position="742"/>
        <end position="776"/>
    </location>
</feature>
<dbReference type="SMART" id="SM00181">
    <property type="entry name" value="EGF"/>
    <property type="match status" value="5"/>
</dbReference>
<sequence>MSKEFLSINKTKYFWTIIFVLFLFGLNFVNPAKASTEIYGQTFNYLCSGGSGTRCALQLIGSIGKPCENEFGRKDDSMCKPKTNKPICSRGKCILGPATAGKSCATVGDNAICAHEDGKCGGPFAPAEQPPAEDKLCKSSGGHSPVYSTDGLEWRWSCFPVGTGGTVDASCHTPKKSAPGECGGPFEPSEKPPTLDKLCKNNGWASVINSDDPYYWTWDCNPSGLDNSKPAFCKAPKKKIDGFCGKDNGFVFTPTAEALQPPSSGNQLCKQGTDFNSAIGKTSLMSIGKTKTWEWYCFGQAGGVDAPCKTLPPESTNGKCGAFIQGKTFENLTADNENLCDIGLSSDFELSNDVRWKWNCIGTGAGTSALCYAWKKELLNMCGPAVNKVIDSTVCTHFAIGTIADELCNPGYTPWQNQFFYDKHYCAWECTTNLGPPVQQCHSQVVLGPNCGRAITKEYASGTLSVPVDDACSGEELTYYVDDEKNLVFDSNTVKWTCKSNIGGADSELCTASRKPGQYDAACGIFKNYPAGTGAVPAIHACNSVSHPDNSAKLKFVKDYASWICVSNLGGKSSDTCEARQSSSSTCDARTACSNHGTCSVPVTGGTAINIFNGFIGSILNSYLSQVYNQLFAVTTPSACSCSSCKCDNGWTGKNCSTPTTCTPTCYSSIAWATCQPGTTQTGSCASTNCGTTQYIISTRPCPPVSTCNSAADCNGRGTCKVDGTCDCGNSGYTGTNCETLIAGNCSALGECNNHGVCAAGDTCSCDAGWALPDCSKEICTSWTYNAWTPATCPSSGAQTRTIATRTPTGCTGGTPEALSRTCTHGSVVNGTCGTADDKIYPQSATGFGSDTICATGTASPNPVFPTPGNSVEWKCIGSSGSGPWCMASHCNPATDCNGHGNCNATSAESSWCTCNTGWNTSVSCADCATDYYPTVFYASSSANACVVRCTPTTCGDHGYCNYATPTTSQPCTCLEGWAGSTCNVCATNYYPVVGSCVYCNPETTCNSHGACNPNPADIYNMCYQCDTDWIGGDCGTPQPYNCNTQTWQCTACTSGMCVFGDKAQCQGYCVPF</sequence>
<dbReference type="PROSITE" id="PS01248">
    <property type="entry name" value="EGF_LAM_1"/>
    <property type="match status" value="1"/>
</dbReference>
<dbReference type="InterPro" id="IPR002049">
    <property type="entry name" value="LE_dom"/>
</dbReference>
<comment type="caution">
    <text evidence="2">The sequence shown here is derived from an EMBL/GenBank/DDBJ whole genome shotgun (WGS) entry which is preliminary data.</text>
</comment>
<evidence type="ECO:0000313" key="2">
    <source>
        <dbReference type="EMBL" id="OGZ83565.1"/>
    </source>
</evidence>
<gene>
    <name evidence="2" type="ORF">A2401_03600</name>
</gene>
<reference evidence="2 3" key="1">
    <citation type="journal article" date="2016" name="Nat. Commun.">
        <title>Thousands of microbial genomes shed light on interconnected biogeochemical processes in an aquifer system.</title>
        <authorList>
            <person name="Anantharaman K."/>
            <person name="Brown C.T."/>
            <person name="Hug L.A."/>
            <person name="Sharon I."/>
            <person name="Castelle C.J."/>
            <person name="Probst A.J."/>
            <person name="Thomas B.C."/>
            <person name="Singh A."/>
            <person name="Wilkins M.J."/>
            <person name="Karaoz U."/>
            <person name="Brodie E.L."/>
            <person name="Williams K.H."/>
            <person name="Hubbard S.S."/>
            <person name="Banfield J.F."/>
        </authorList>
    </citation>
    <scope>NUCLEOTIDE SEQUENCE [LARGE SCALE GENOMIC DNA]</scope>
</reference>
<dbReference type="STRING" id="1802229.A2401_03600"/>
<protein>
    <recommendedName>
        <fullName evidence="1">EGF-like domain-containing protein</fullName>
    </recommendedName>
</protein>
<feature type="domain" description="EGF-like" evidence="1">
    <location>
        <begin position="704"/>
        <end position="739"/>
    </location>
</feature>
<evidence type="ECO:0000259" key="1">
    <source>
        <dbReference type="PROSITE" id="PS50026"/>
    </source>
</evidence>
<dbReference type="EMBL" id="MHPP01000032">
    <property type="protein sequence ID" value="OGZ83565.1"/>
    <property type="molecule type" value="Genomic_DNA"/>
</dbReference>
<name>A0A1G2J902_9BACT</name>
<dbReference type="PROSITE" id="PS01186">
    <property type="entry name" value="EGF_2"/>
    <property type="match status" value="1"/>
</dbReference>
<dbReference type="Gene3D" id="2.10.25.10">
    <property type="entry name" value="Laminin"/>
    <property type="match status" value="1"/>
</dbReference>
<proteinExistence type="predicted"/>
<dbReference type="PROSITE" id="PS00022">
    <property type="entry name" value="EGF_1"/>
    <property type="match status" value="1"/>
</dbReference>
<dbReference type="Proteomes" id="UP000177751">
    <property type="component" value="Unassembled WGS sequence"/>
</dbReference>
<dbReference type="InterPro" id="IPR000742">
    <property type="entry name" value="EGF"/>
</dbReference>
<dbReference type="AlphaFoldDB" id="A0A1G2J902"/>